<sequence>MAAWQVQGCATVWEDGGARPARSQGAEVVENVRQTEGMMDGFDAYLLDQGVFLLQQGFVGPGQAESCRQCGVFGGQEFESTSGRDTSLTLMSDLSVRS</sequence>
<proteinExistence type="predicted"/>
<reference evidence="1" key="1">
    <citation type="submission" date="2023-10" db="EMBL/GenBank/DDBJ databases">
        <title>Genome assemblies of two species of porcelain crab, Petrolisthes cinctipes and Petrolisthes manimaculis (Anomura: Porcellanidae).</title>
        <authorList>
            <person name="Angst P."/>
        </authorList>
    </citation>
    <scope>NUCLEOTIDE SEQUENCE</scope>
    <source>
        <strain evidence="1">PB745_01</strain>
        <tissue evidence="1">Gill</tissue>
    </source>
</reference>
<protein>
    <submittedName>
        <fullName evidence="1">Uncharacterized protein</fullName>
    </submittedName>
</protein>
<keyword evidence="2" id="KW-1185">Reference proteome</keyword>
<evidence type="ECO:0000313" key="1">
    <source>
        <dbReference type="EMBL" id="KAK3874617.1"/>
    </source>
</evidence>
<organism evidence="1 2">
    <name type="scientific">Petrolisthes cinctipes</name>
    <name type="common">Flat porcelain crab</name>
    <dbReference type="NCBI Taxonomy" id="88211"/>
    <lineage>
        <taxon>Eukaryota</taxon>
        <taxon>Metazoa</taxon>
        <taxon>Ecdysozoa</taxon>
        <taxon>Arthropoda</taxon>
        <taxon>Crustacea</taxon>
        <taxon>Multicrustacea</taxon>
        <taxon>Malacostraca</taxon>
        <taxon>Eumalacostraca</taxon>
        <taxon>Eucarida</taxon>
        <taxon>Decapoda</taxon>
        <taxon>Pleocyemata</taxon>
        <taxon>Anomura</taxon>
        <taxon>Galatheoidea</taxon>
        <taxon>Porcellanidae</taxon>
        <taxon>Petrolisthes</taxon>
    </lineage>
</organism>
<comment type="caution">
    <text evidence="1">The sequence shown here is derived from an EMBL/GenBank/DDBJ whole genome shotgun (WGS) entry which is preliminary data.</text>
</comment>
<dbReference type="Proteomes" id="UP001286313">
    <property type="component" value="Unassembled WGS sequence"/>
</dbReference>
<accession>A0AAE1FI34</accession>
<gene>
    <name evidence="1" type="ORF">Pcinc_020437</name>
</gene>
<dbReference type="EMBL" id="JAWQEG010002087">
    <property type="protein sequence ID" value="KAK3874617.1"/>
    <property type="molecule type" value="Genomic_DNA"/>
</dbReference>
<evidence type="ECO:0000313" key="2">
    <source>
        <dbReference type="Proteomes" id="UP001286313"/>
    </source>
</evidence>
<name>A0AAE1FI34_PETCI</name>
<dbReference type="AlphaFoldDB" id="A0AAE1FI34"/>